<dbReference type="OrthoDB" id="4221626at2759"/>
<feature type="compositionally biased region" description="Polar residues" evidence="1">
    <location>
        <begin position="89"/>
        <end position="101"/>
    </location>
</feature>
<dbReference type="AlphaFoldDB" id="A0A8H3IMN4"/>
<keyword evidence="3" id="KW-1185">Reference proteome</keyword>
<organism evidence="2 3">
    <name type="scientific">Alectoria fallacina</name>
    <dbReference type="NCBI Taxonomy" id="1903189"/>
    <lineage>
        <taxon>Eukaryota</taxon>
        <taxon>Fungi</taxon>
        <taxon>Dikarya</taxon>
        <taxon>Ascomycota</taxon>
        <taxon>Pezizomycotina</taxon>
        <taxon>Lecanoromycetes</taxon>
        <taxon>OSLEUM clade</taxon>
        <taxon>Lecanoromycetidae</taxon>
        <taxon>Lecanorales</taxon>
        <taxon>Lecanorineae</taxon>
        <taxon>Parmeliaceae</taxon>
        <taxon>Alectoria</taxon>
    </lineage>
</organism>
<reference evidence="2" key="1">
    <citation type="submission" date="2021-03" db="EMBL/GenBank/DDBJ databases">
        <authorList>
            <person name="Tagirdzhanova G."/>
        </authorList>
    </citation>
    <scope>NUCLEOTIDE SEQUENCE</scope>
</reference>
<evidence type="ECO:0000256" key="1">
    <source>
        <dbReference type="SAM" id="MobiDB-lite"/>
    </source>
</evidence>
<dbReference type="EMBL" id="CAJPDR010000215">
    <property type="protein sequence ID" value="CAF9926575.1"/>
    <property type="molecule type" value="Genomic_DNA"/>
</dbReference>
<name>A0A8H3IMN4_9LECA</name>
<accession>A0A8H3IMN4</accession>
<sequence length="365" mass="40402">MSTTFSSLSSSIIARQIVRVSRPRPWIVPALVVKPAPVACSTTVPSSILSSLPKPTIARVTARVCRSQPLVSVSSFSSSKRSIVGGRQTPVSESGLRQTTLSARASARASRDRPWLNPRSTSITAKVSKSKSKTAQWIKSQAVDLPQAPRRHPQASRQLSSTSIRHSPTSDTSMSISAPPITLPKRRTATIGPRQAVRHPSTSDDRLASSSSSSSSSRRPQQVVTPASPDKSIAAIVREAFAFDINKFRAEVEPLYDRVRADRQFLRRLTRKPVTFDDNPTVIENPRWIEKEHVYSGPPRMFGQLLAWRPLDSGPYAHTTVWGSDSSNYDHSDCENPGCHRRTKDLYMLDNYEEWTAPIFSTISE</sequence>
<evidence type="ECO:0000313" key="3">
    <source>
        <dbReference type="Proteomes" id="UP000664203"/>
    </source>
</evidence>
<dbReference type="Proteomes" id="UP000664203">
    <property type="component" value="Unassembled WGS sequence"/>
</dbReference>
<evidence type="ECO:0000313" key="2">
    <source>
        <dbReference type="EMBL" id="CAF9926575.1"/>
    </source>
</evidence>
<protein>
    <submittedName>
        <fullName evidence="2">Uncharacterized protein</fullName>
    </submittedName>
</protein>
<proteinExistence type="predicted"/>
<gene>
    <name evidence="2" type="ORF">ALECFALPRED_003478</name>
</gene>
<feature type="compositionally biased region" description="Polar residues" evidence="1">
    <location>
        <begin position="155"/>
        <end position="176"/>
    </location>
</feature>
<feature type="region of interest" description="Disordered" evidence="1">
    <location>
        <begin position="82"/>
        <end position="229"/>
    </location>
</feature>
<comment type="caution">
    <text evidence="2">The sequence shown here is derived from an EMBL/GenBank/DDBJ whole genome shotgun (WGS) entry which is preliminary data.</text>
</comment>